<keyword evidence="7 10" id="KW-0472">Membrane</keyword>
<keyword evidence="9 10" id="KW-0807">Transducer</keyword>
<keyword evidence="5 10" id="KW-0552">Olfaction</keyword>
<dbReference type="GO" id="GO:0004984">
    <property type="term" value="F:olfactory receptor activity"/>
    <property type="evidence" value="ECO:0007669"/>
    <property type="project" value="InterPro"/>
</dbReference>
<evidence type="ECO:0000256" key="1">
    <source>
        <dbReference type="ARBA" id="ARBA00004651"/>
    </source>
</evidence>
<evidence type="ECO:0000313" key="11">
    <source>
        <dbReference type="Proteomes" id="UP000504631"/>
    </source>
</evidence>
<dbReference type="AlphaFoldDB" id="A0A6J3KGU6"/>
<feature type="transmembrane region" description="Helical" evidence="10">
    <location>
        <begin position="306"/>
        <end position="331"/>
    </location>
</feature>
<dbReference type="GeneID" id="117234740"/>
<accession>A0A6J3KGU6</accession>
<comment type="caution">
    <text evidence="10">Lacks conserved residue(s) required for the propagation of feature annotation.</text>
</comment>
<reference evidence="12" key="1">
    <citation type="submission" date="2025-08" db="UniProtKB">
        <authorList>
            <consortium name="RefSeq"/>
        </authorList>
    </citation>
    <scope>IDENTIFICATION</scope>
    <source>
        <tissue evidence="12">Muscle</tissue>
    </source>
</reference>
<dbReference type="GO" id="GO:0005886">
    <property type="term" value="C:plasma membrane"/>
    <property type="evidence" value="ECO:0007669"/>
    <property type="project" value="UniProtKB-SubCell"/>
</dbReference>
<feature type="transmembrane region" description="Helical" evidence="10">
    <location>
        <begin position="202"/>
        <end position="222"/>
    </location>
</feature>
<dbReference type="PANTHER" id="PTHR21137:SF35">
    <property type="entry name" value="ODORANT RECEPTOR 19A-RELATED"/>
    <property type="match status" value="1"/>
</dbReference>
<keyword evidence="11" id="KW-1185">Reference proteome</keyword>
<feature type="transmembrane region" description="Helical" evidence="10">
    <location>
        <begin position="138"/>
        <end position="160"/>
    </location>
</feature>
<dbReference type="KEGG" id="bvk:117234740"/>
<evidence type="ECO:0000256" key="7">
    <source>
        <dbReference type="ARBA" id="ARBA00023136"/>
    </source>
</evidence>
<sequence length="350" mass="40387">MTTEVVITEGDSKRNSDYSLQLNRWFLKPIGAWPSSPSTTRLEKIVSLILNVVCFSTLILTAIPSLLVIILEDETFNFKLKTFGFVNHWFVSSFNYAVLLMHNKDIRKCVSYIEADWRTVTREEDQHVMLKNARIGRYIAAFTAIFVQSSVLCFCFVTALNTVEIRIANETRVLHVLPCAVYKKLVNVDEIPTNEFMLFLQIWSTVIANFSTIGIFSLAAVLTAHACGQLNVITLWIAEFVNETRVEKKTGGFIQIGVIVERHLRTLNFISYIEDVMNKICLLEMLRCTMDICVIGYYILSVHDYYTFIVCLLFSAVDITFIFCIIVLFFLRFRLRNGQSMIFEIWHRIL</sequence>
<organism evidence="11 12">
    <name type="scientific">Bombus vosnesenskii</name>
    <dbReference type="NCBI Taxonomy" id="207650"/>
    <lineage>
        <taxon>Eukaryota</taxon>
        <taxon>Metazoa</taxon>
        <taxon>Ecdysozoa</taxon>
        <taxon>Arthropoda</taxon>
        <taxon>Hexapoda</taxon>
        <taxon>Insecta</taxon>
        <taxon>Pterygota</taxon>
        <taxon>Neoptera</taxon>
        <taxon>Endopterygota</taxon>
        <taxon>Hymenoptera</taxon>
        <taxon>Apocrita</taxon>
        <taxon>Aculeata</taxon>
        <taxon>Apoidea</taxon>
        <taxon>Anthophila</taxon>
        <taxon>Apidae</taxon>
        <taxon>Bombus</taxon>
        <taxon>Pyrobombus</taxon>
    </lineage>
</organism>
<dbReference type="RefSeq" id="XP_033352125.1">
    <property type="nucleotide sequence ID" value="XM_033496234.1"/>
</dbReference>
<dbReference type="GO" id="GO:0007165">
    <property type="term" value="P:signal transduction"/>
    <property type="evidence" value="ECO:0007669"/>
    <property type="project" value="UniProtKB-KW"/>
</dbReference>
<evidence type="ECO:0000313" key="12">
    <source>
        <dbReference type="RefSeq" id="XP_033352125.1"/>
    </source>
</evidence>
<comment type="subcellular location">
    <subcellularLocation>
        <location evidence="1 10">Cell membrane</location>
        <topology evidence="1 10">Multi-pass membrane protein</topology>
    </subcellularLocation>
</comment>
<feature type="transmembrane region" description="Helical" evidence="10">
    <location>
        <begin position="48"/>
        <end position="71"/>
    </location>
</feature>
<keyword evidence="3 10" id="KW-0716">Sensory transduction</keyword>
<keyword evidence="4 10" id="KW-0812">Transmembrane</keyword>
<feature type="transmembrane region" description="Helical" evidence="10">
    <location>
        <begin position="83"/>
        <end position="101"/>
    </location>
</feature>
<evidence type="ECO:0000256" key="3">
    <source>
        <dbReference type="ARBA" id="ARBA00022606"/>
    </source>
</evidence>
<evidence type="ECO:0000256" key="9">
    <source>
        <dbReference type="ARBA" id="ARBA00023224"/>
    </source>
</evidence>
<proteinExistence type="inferred from homology"/>
<evidence type="ECO:0000256" key="6">
    <source>
        <dbReference type="ARBA" id="ARBA00022989"/>
    </source>
</evidence>
<dbReference type="GO" id="GO:0005549">
    <property type="term" value="F:odorant binding"/>
    <property type="evidence" value="ECO:0007669"/>
    <property type="project" value="InterPro"/>
</dbReference>
<keyword evidence="8 10" id="KW-0675">Receptor</keyword>
<evidence type="ECO:0000256" key="4">
    <source>
        <dbReference type="ARBA" id="ARBA00022692"/>
    </source>
</evidence>
<protein>
    <recommendedName>
        <fullName evidence="10">Odorant receptor</fullName>
    </recommendedName>
</protein>
<comment type="similarity">
    <text evidence="10">Belongs to the insect chemoreceptor superfamily. Heteromeric odorant receptor channel (TC 1.A.69) family.</text>
</comment>
<evidence type="ECO:0000256" key="2">
    <source>
        <dbReference type="ARBA" id="ARBA00022475"/>
    </source>
</evidence>
<evidence type="ECO:0000256" key="5">
    <source>
        <dbReference type="ARBA" id="ARBA00022725"/>
    </source>
</evidence>
<name>A0A6J3KGU6_9HYME</name>
<keyword evidence="2" id="KW-1003">Cell membrane</keyword>
<feature type="transmembrane region" description="Helical" evidence="10">
    <location>
        <begin position="280"/>
        <end position="300"/>
    </location>
</feature>
<evidence type="ECO:0000256" key="8">
    <source>
        <dbReference type="ARBA" id="ARBA00023170"/>
    </source>
</evidence>
<dbReference type="Proteomes" id="UP000504631">
    <property type="component" value="Unplaced"/>
</dbReference>
<dbReference type="InterPro" id="IPR004117">
    <property type="entry name" value="7tm6_olfct_rcpt"/>
</dbReference>
<gene>
    <name evidence="12" type="primary">LOC117234740</name>
</gene>
<evidence type="ECO:0000256" key="10">
    <source>
        <dbReference type="RuleBase" id="RU351113"/>
    </source>
</evidence>
<dbReference type="Pfam" id="PF02949">
    <property type="entry name" value="7tm_6"/>
    <property type="match status" value="1"/>
</dbReference>
<dbReference type="PANTHER" id="PTHR21137">
    <property type="entry name" value="ODORANT RECEPTOR"/>
    <property type="match status" value="1"/>
</dbReference>
<keyword evidence="6 10" id="KW-1133">Transmembrane helix</keyword>